<accession>A0A8K0DE18</accession>
<feature type="compositionally biased region" description="Basic residues" evidence="1">
    <location>
        <begin position="1"/>
        <end position="11"/>
    </location>
</feature>
<dbReference type="EMBL" id="VTPC01003131">
    <property type="protein sequence ID" value="KAF2899005.1"/>
    <property type="molecule type" value="Genomic_DNA"/>
</dbReference>
<dbReference type="Proteomes" id="UP000801492">
    <property type="component" value="Unassembled WGS sequence"/>
</dbReference>
<evidence type="ECO:0000313" key="2">
    <source>
        <dbReference type="EMBL" id="KAF2899005.1"/>
    </source>
</evidence>
<proteinExistence type="predicted"/>
<name>A0A8K0DE18_IGNLU</name>
<comment type="caution">
    <text evidence="2">The sequence shown here is derived from an EMBL/GenBank/DDBJ whole genome shotgun (WGS) entry which is preliminary data.</text>
</comment>
<reference evidence="2" key="1">
    <citation type="submission" date="2019-08" db="EMBL/GenBank/DDBJ databases">
        <title>The genome of the North American firefly Photinus pyralis.</title>
        <authorList>
            <consortium name="Photinus pyralis genome working group"/>
            <person name="Fallon T.R."/>
            <person name="Sander Lower S.E."/>
            <person name="Weng J.-K."/>
        </authorList>
    </citation>
    <scope>NUCLEOTIDE SEQUENCE</scope>
    <source>
        <strain evidence="2">TRF0915ILg1</strain>
        <tissue evidence="2">Whole body</tissue>
    </source>
</reference>
<dbReference type="OrthoDB" id="10017160at2759"/>
<feature type="compositionally biased region" description="Basic and acidic residues" evidence="1">
    <location>
        <begin position="16"/>
        <end position="30"/>
    </location>
</feature>
<evidence type="ECO:0000256" key="1">
    <source>
        <dbReference type="SAM" id="MobiDB-lite"/>
    </source>
</evidence>
<keyword evidence="3" id="KW-1185">Reference proteome</keyword>
<feature type="region of interest" description="Disordered" evidence="1">
    <location>
        <begin position="1"/>
        <end position="41"/>
    </location>
</feature>
<evidence type="ECO:0000313" key="3">
    <source>
        <dbReference type="Proteomes" id="UP000801492"/>
    </source>
</evidence>
<sequence>MVRTFQAKKKSAFGAKIEDGRTELNDDSEKKRGRPRTSHTDDNCTIVERLIREDRRITVCEIAAMTGIPKSCVHKFKKSYVVFVECIKYFL</sequence>
<protein>
    <recommendedName>
        <fullName evidence="4">HTH iclR-type domain-containing protein</fullName>
    </recommendedName>
</protein>
<organism evidence="2 3">
    <name type="scientific">Ignelater luminosus</name>
    <name type="common">Cucubano</name>
    <name type="synonym">Pyrophorus luminosus</name>
    <dbReference type="NCBI Taxonomy" id="2038154"/>
    <lineage>
        <taxon>Eukaryota</taxon>
        <taxon>Metazoa</taxon>
        <taxon>Ecdysozoa</taxon>
        <taxon>Arthropoda</taxon>
        <taxon>Hexapoda</taxon>
        <taxon>Insecta</taxon>
        <taxon>Pterygota</taxon>
        <taxon>Neoptera</taxon>
        <taxon>Endopterygota</taxon>
        <taxon>Coleoptera</taxon>
        <taxon>Polyphaga</taxon>
        <taxon>Elateriformia</taxon>
        <taxon>Elateroidea</taxon>
        <taxon>Elateridae</taxon>
        <taxon>Agrypninae</taxon>
        <taxon>Pyrophorini</taxon>
        <taxon>Ignelater</taxon>
    </lineage>
</organism>
<dbReference type="AlphaFoldDB" id="A0A8K0DE18"/>
<gene>
    <name evidence="2" type="ORF">ILUMI_07172</name>
</gene>
<evidence type="ECO:0008006" key="4">
    <source>
        <dbReference type="Google" id="ProtNLM"/>
    </source>
</evidence>